<dbReference type="SUPFAM" id="SSF52151">
    <property type="entry name" value="FabD/lysophospholipase-like"/>
    <property type="match status" value="1"/>
</dbReference>
<dbReference type="RefSeq" id="WP_147848743.1">
    <property type="nucleotide sequence ID" value="NZ_VDUZ01000023.1"/>
</dbReference>
<dbReference type="PROSITE" id="PS51257">
    <property type="entry name" value="PROKAR_LIPOPROTEIN"/>
    <property type="match status" value="1"/>
</dbReference>
<feature type="active site" description="Nucleophile" evidence="2">
    <location>
        <position position="124"/>
    </location>
</feature>
<dbReference type="AlphaFoldDB" id="A0A5C8PJ82"/>
<protein>
    <submittedName>
        <fullName evidence="4">Patatin family protein</fullName>
    </submittedName>
</protein>
<feature type="active site" description="Proton acceptor" evidence="2">
    <location>
        <position position="268"/>
    </location>
</feature>
<evidence type="ECO:0000256" key="1">
    <source>
        <dbReference type="ARBA" id="ARBA00023098"/>
    </source>
</evidence>
<feature type="short sequence motif" description="DGA/G" evidence="2">
    <location>
        <begin position="268"/>
        <end position="270"/>
    </location>
</feature>
<feature type="domain" description="PNPLA" evidence="3">
    <location>
        <begin position="89"/>
        <end position="281"/>
    </location>
</feature>
<organism evidence="4 5">
    <name type="scientific">Vineibacter terrae</name>
    <dbReference type="NCBI Taxonomy" id="2586908"/>
    <lineage>
        <taxon>Bacteria</taxon>
        <taxon>Pseudomonadati</taxon>
        <taxon>Pseudomonadota</taxon>
        <taxon>Alphaproteobacteria</taxon>
        <taxon>Hyphomicrobiales</taxon>
        <taxon>Vineibacter</taxon>
    </lineage>
</organism>
<proteinExistence type="predicted"/>
<dbReference type="InterPro" id="IPR016035">
    <property type="entry name" value="Acyl_Trfase/lysoPLipase"/>
</dbReference>
<evidence type="ECO:0000256" key="2">
    <source>
        <dbReference type="PROSITE-ProRule" id="PRU01161"/>
    </source>
</evidence>
<feature type="short sequence motif" description="GXSXG" evidence="2">
    <location>
        <begin position="122"/>
        <end position="126"/>
    </location>
</feature>
<comment type="caution">
    <text evidence="4">The sequence shown here is derived from an EMBL/GenBank/DDBJ whole genome shotgun (WGS) entry which is preliminary data.</text>
</comment>
<sequence>MLRRRAVSRMALSCAVVGLAGCSIPEREPAVPLADTERAMPFGIANARYFADGEVKEMEVEGRRAIEREVAARRAAGQPLSPLPPVNYLAVSGGGDDGAFGAGLLAGWSESGTRPEFKLVTGVSTGALIAPFAFLGSSYDASLRECYTSMKAENVFKKRGLTAAMFDDAMADTSPLAEVIARYANEAMLEAIAREYGKGRILLIGTTNLDAQRPVIWNIGAIASSGNPRALELFRKILRASAAVPGAFQPVLFDVELDGRKYQEMHVDGGAIAQLFLYPASINVGTAGPRRVRRAFVIRNARLDPNYAATERRTINIAGRAVSTMLTSSGRNDVLRTYFISKRDGVDYNLAFIGSDFNTPGSGEFSPTYMAALYDYGYQHARQGYRWHKAPPGLETPAAAVKP</sequence>
<gene>
    <name evidence="4" type="ORF">FHP25_20020</name>
</gene>
<keyword evidence="5" id="KW-1185">Reference proteome</keyword>
<keyword evidence="2" id="KW-0378">Hydrolase</keyword>
<evidence type="ECO:0000313" key="4">
    <source>
        <dbReference type="EMBL" id="TXL73698.1"/>
    </source>
</evidence>
<dbReference type="InterPro" id="IPR002641">
    <property type="entry name" value="PNPLA_dom"/>
</dbReference>
<keyword evidence="1 2" id="KW-0443">Lipid metabolism</keyword>
<dbReference type="Proteomes" id="UP000321638">
    <property type="component" value="Unassembled WGS sequence"/>
</dbReference>
<dbReference type="GO" id="GO:0016787">
    <property type="term" value="F:hydrolase activity"/>
    <property type="evidence" value="ECO:0007669"/>
    <property type="project" value="UniProtKB-UniRule"/>
</dbReference>
<dbReference type="OrthoDB" id="323481at2"/>
<keyword evidence="2" id="KW-0442">Lipid degradation</keyword>
<dbReference type="Gene3D" id="3.40.1090.10">
    <property type="entry name" value="Cytosolic phospholipase A2 catalytic domain"/>
    <property type="match status" value="1"/>
</dbReference>
<name>A0A5C8PJ82_9HYPH</name>
<dbReference type="GO" id="GO:0016042">
    <property type="term" value="P:lipid catabolic process"/>
    <property type="evidence" value="ECO:0007669"/>
    <property type="project" value="UniProtKB-UniRule"/>
</dbReference>
<accession>A0A5C8PJ82</accession>
<reference evidence="4 5" key="1">
    <citation type="submission" date="2019-06" db="EMBL/GenBank/DDBJ databases">
        <title>New taxonomy in bacterial strain CC-CFT640, isolated from vineyard.</title>
        <authorList>
            <person name="Lin S.-Y."/>
            <person name="Tsai C.-F."/>
            <person name="Young C.-C."/>
        </authorList>
    </citation>
    <scope>NUCLEOTIDE SEQUENCE [LARGE SCALE GENOMIC DNA]</scope>
    <source>
        <strain evidence="4 5">CC-CFT640</strain>
    </source>
</reference>
<evidence type="ECO:0000259" key="3">
    <source>
        <dbReference type="PROSITE" id="PS51635"/>
    </source>
</evidence>
<dbReference type="Pfam" id="PF01734">
    <property type="entry name" value="Patatin"/>
    <property type="match status" value="1"/>
</dbReference>
<feature type="short sequence motif" description="GXGXXG" evidence="2">
    <location>
        <begin position="93"/>
        <end position="98"/>
    </location>
</feature>
<dbReference type="PROSITE" id="PS51635">
    <property type="entry name" value="PNPLA"/>
    <property type="match status" value="1"/>
</dbReference>
<dbReference type="EMBL" id="VDUZ01000023">
    <property type="protein sequence ID" value="TXL73698.1"/>
    <property type="molecule type" value="Genomic_DNA"/>
</dbReference>
<evidence type="ECO:0000313" key="5">
    <source>
        <dbReference type="Proteomes" id="UP000321638"/>
    </source>
</evidence>